<evidence type="ECO:0000313" key="3">
    <source>
        <dbReference type="EMBL" id="EPD12432.1"/>
    </source>
</evidence>
<evidence type="ECO:0000256" key="1">
    <source>
        <dbReference type="SAM" id="Phobius"/>
    </source>
</evidence>
<dbReference type="PROSITE" id="PS00018">
    <property type="entry name" value="EF_HAND_1"/>
    <property type="match status" value="1"/>
</dbReference>
<sequence>MNEWAEAIERLPADEFWVYFIATCLISLACLYFYFRYLWRYRIMQDTPTALIRSASQGYNEFAGIARLLPGEPIIAPLTKQSCVWYWYKVEEKQSHYVRGRSRTSWSLFETGISDGVFSLHGKTGRAIVNPDDAEVIHSVSDTWYGSSPFPTAGPKGFSSSAFALAKRYRYSEKRIHEGDQLYVLGDFKSFKELALPTKDESLAAILRQWKSNPRMLLNRFDEDRDGHIDSAEWEKAVLIAKHQLAEELARQHRGPVEHLIERPVSSRKPFLISTKNEAVLTARFQYKSWVSLCLFFAISGVALWMMNVRMG</sequence>
<comment type="caution">
    <text evidence="3">The sequence shown here is derived from an EMBL/GenBank/DDBJ whole genome shotgun (WGS) entry which is preliminary data.</text>
</comment>
<keyword evidence="4" id="KW-1185">Reference proteome</keyword>
<keyword evidence="1" id="KW-1133">Transmembrane helix</keyword>
<dbReference type="InterPro" id="IPR002048">
    <property type="entry name" value="EF_hand_dom"/>
</dbReference>
<organism evidence="3 4">
    <name type="scientific">Cycloclasticus pugetii</name>
    <dbReference type="NCBI Taxonomy" id="34068"/>
    <lineage>
        <taxon>Bacteria</taxon>
        <taxon>Pseudomonadati</taxon>
        <taxon>Pseudomonadota</taxon>
        <taxon>Gammaproteobacteria</taxon>
        <taxon>Thiotrichales</taxon>
        <taxon>Piscirickettsiaceae</taxon>
        <taxon>Cycloclasticus</taxon>
    </lineage>
</organism>
<keyword evidence="1" id="KW-0472">Membrane</keyword>
<proteinExistence type="predicted"/>
<evidence type="ECO:0000313" key="4">
    <source>
        <dbReference type="Proteomes" id="UP000015462"/>
    </source>
</evidence>
<dbReference type="AlphaFoldDB" id="A0AB33YZT3"/>
<feature type="domain" description="EF-hand" evidence="2">
    <location>
        <begin position="217"/>
        <end position="244"/>
    </location>
</feature>
<feature type="transmembrane region" description="Helical" evidence="1">
    <location>
        <begin position="290"/>
        <end position="307"/>
    </location>
</feature>
<dbReference type="InterPro" id="IPR018247">
    <property type="entry name" value="EF_Hand_1_Ca_BS"/>
</dbReference>
<evidence type="ECO:0000259" key="2">
    <source>
        <dbReference type="PROSITE" id="PS50222"/>
    </source>
</evidence>
<dbReference type="Proteomes" id="UP000015462">
    <property type="component" value="Unassembled WGS sequence"/>
</dbReference>
<gene>
    <name evidence="3" type="ORF">L196_09939</name>
</gene>
<protein>
    <recommendedName>
        <fullName evidence="2">EF-hand domain-containing protein</fullName>
    </recommendedName>
</protein>
<keyword evidence="1" id="KW-0812">Transmembrane</keyword>
<feature type="transmembrane region" description="Helical" evidence="1">
    <location>
        <begin position="16"/>
        <end position="35"/>
    </location>
</feature>
<dbReference type="RefSeq" id="WP_016390859.1">
    <property type="nucleotide sequence ID" value="NZ_KE646810.1"/>
</dbReference>
<reference evidence="3 4" key="1">
    <citation type="journal article" date="2013" name="Genome Announc.">
        <title>Genome Sequence of the Pyrene- and Fluoranthene-Degrading Bacterium Cycloclasticus sp. Strain PY97M.</title>
        <authorList>
            <person name="Cui Z."/>
            <person name="Xu G."/>
            <person name="Li Q."/>
            <person name="Gao W."/>
            <person name="Zheng L."/>
        </authorList>
    </citation>
    <scope>NUCLEOTIDE SEQUENCE [LARGE SCALE GENOMIC DNA]</scope>
    <source>
        <strain evidence="3 4">PY97M</strain>
    </source>
</reference>
<dbReference type="EMBL" id="ASHL01000010">
    <property type="protein sequence ID" value="EPD12432.1"/>
    <property type="molecule type" value="Genomic_DNA"/>
</dbReference>
<accession>A0AB33YZT3</accession>
<dbReference type="PROSITE" id="PS50222">
    <property type="entry name" value="EF_HAND_2"/>
    <property type="match status" value="1"/>
</dbReference>
<name>A0AB33YZT3_9GAMM</name>
<dbReference type="GO" id="GO:0005509">
    <property type="term" value="F:calcium ion binding"/>
    <property type="evidence" value="ECO:0007669"/>
    <property type="project" value="InterPro"/>
</dbReference>